<dbReference type="PANTHER" id="PTHR11877">
    <property type="entry name" value="HYDROXYMETHYLGLUTARYL-COA SYNTHASE"/>
    <property type="match status" value="1"/>
</dbReference>
<keyword evidence="2" id="KW-0808">Transferase</keyword>
<evidence type="ECO:0000256" key="2">
    <source>
        <dbReference type="ARBA" id="ARBA00022679"/>
    </source>
</evidence>
<protein>
    <submittedName>
        <fullName evidence="4">Acylalkylpyrone synthase csyB</fullName>
    </submittedName>
</protein>
<dbReference type="EMBL" id="JAVFKD010000004">
    <property type="protein sequence ID" value="KAK5995228.1"/>
    <property type="molecule type" value="Genomic_DNA"/>
</dbReference>
<keyword evidence="5" id="KW-1185">Reference proteome</keyword>
<evidence type="ECO:0000259" key="3">
    <source>
        <dbReference type="Pfam" id="PF02797"/>
    </source>
</evidence>
<evidence type="ECO:0000313" key="4">
    <source>
        <dbReference type="EMBL" id="KAK5995228.1"/>
    </source>
</evidence>
<dbReference type="InterPro" id="IPR012328">
    <property type="entry name" value="Chalcone/stilbene_synt_C"/>
</dbReference>
<reference evidence="4 5" key="1">
    <citation type="submission" date="2024-01" db="EMBL/GenBank/DDBJ databases">
        <title>Complete genome of Cladobotryum mycophilum ATHUM6906.</title>
        <authorList>
            <person name="Christinaki A.C."/>
            <person name="Myridakis A.I."/>
            <person name="Kouvelis V.N."/>
        </authorList>
    </citation>
    <scope>NUCLEOTIDE SEQUENCE [LARGE SCALE GENOMIC DNA]</scope>
    <source>
        <strain evidence="4 5">ATHUM6906</strain>
    </source>
</reference>
<gene>
    <name evidence="4" type="ORF">PT974_03626</name>
</gene>
<dbReference type="Proteomes" id="UP001338125">
    <property type="component" value="Unassembled WGS sequence"/>
</dbReference>
<evidence type="ECO:0000313" key="5">
    <source>
        <dbReference type="Proteomes" id="UP001338125"/>
    </source>
</evidence>
<dbReference type="PANTHER" id="PTHR11877:SF46">
    <property type="entry name" value="TYPE III POLYKETIDE SYNTHASE A"/>
    <property type="match status" value="1"/>
</dbReference>
<name>A0ABR0SSV3_9HYPO</name>
<organism evidence="4 5">
    <name type="scientific">Cladobotryum mycophilum</name>
    <dbReference type="NCBI Taxonomy" id="491253"/>
    <lineage>
        <taxon>Eukaryota</taxon>
        <taxon>Fungi</taxon>
        <taxon>Dikarya</taxon>
        <taxon>Ascomycota</taxon>
        <taxon>Pezizomycotina</taxon>
        <taxon>Sordariomycetes</taxon>
        <taxon>Hypocreomycetidae</taxon>
        <taxon>Hypocreales</taxon>
        <taxon>Hypocreaceae</taxon>
        <taxon>Cladobotryum</taxon>
    </lineage>
</organism>
<accession>A0ABR0SSV3</accession>
<dbReference type="SUPFAM" id="SSF53901">
    <property type="entry name" value="Thiolase-like"/>
    <property type="match status" value="2"/>
</dbReference>
<dbReference type="Gene3D" id="3.40.47.10">
    <property type="match status" value="2"/>
</dbReference>
<dbReference type="Pfam" id="PF02797">
    <property type="entry name" value="Chal_sti_synt_C"/>
    <property type="match status" value="1"/>
</dbReference>
<proteinExistence type="inferred from homology"/>
<feature type="domain" description="Chalcone/stilbene synthase C-terminal" evidence="3">
    <location>
        <begin position="158"/>
        <end position="262"/>
    </location>
</feature>
<evidence type="ECO:0000256" key="1">
    <source>
        <dbReference type="ARBA" id="ARBA00005531"/>
    </source>
</evidence>
<comment type="similarity">
    <text evidence="1">Belongs to the thiolase-like superfamily. Chalcone/stilbene synthases family.</text>
</comment>
<dbReference type="InterPro" id="IPR011141">
    <property type="entry name" value="Polyketide_synthase_type-III"/>
</dbReference>
<dbReference type="InterPro" id="IPR016039">
    <property type="entry name" value="Thiolase-like"/>
</dbReference>
<comment type="caution">
    <text evidence="4">The sequence shown here is derived from an EMBL/GenBank/DDBJ whole genome shotgun (WGS) entry which is preliminary data.</text>
</comment>
<sequence>MSGFDYFVARELGVSHPVEKVLLISVRCSGGLAAPRTSANLALGHTAEGSPAKVLCLALEISTMLVRSELDRMSENQETRIAVCLFSGCASAVVQVSVAIGERCEAAYDLLGWSHKIIPETEDDIRFDVDPLGGAQIKIGLYKGYKLISKPYKLEMFKDLLASLQLSSEYSYPSDFDWTMHPGGATILPGAGKAFGISSQHMRATYDSYFNHSNSSSATIFSDMDCLWSEEMDSMALEGGVRNYVVGPGFGSGITVEMCMLKRNHHLG</sequence>